<dbReference type="PANTHER" id="PTHR34387">
    <property type="entry name" value="SLR1258 PROTEIN"/>
    <property type="match status" value="1"/>
</dbReference>
<gene>
    <name evidence="2" type="ORF">ACFSTG_11425</name>
</gene>
<dbReference type="Proteomes" id="UP001597468">
    <property type="component" value="Unassembled WGS sequence"/>
</dbReference>
<reference evidence="3" key="1">
    <citation type="journal article" date="2019" name="Int. J. Syst. Evol. Microbiol.">
        <title>The Global Catalogue of Microorganisms (GCM) 10K type strain sequencing project: providing services to taxonomists for standard genome sequencing and annotation.</title>
        <authorList>
            <consortium name="The Broad Institute Genomics Platform"/>
            <consortium name="The Broad Institute Genome Sequencing Center for Infectious Disease"/>
            <person name="Wu L."/>
            <person name="Ma J."/>
        </authorList>
    </citation>
    <scope>NUCLEOTIDE SEQUENCE [LARGE SCALE GENOMIC DNA]</scope>
    <source>
        <strain evidence="3">KCTC 42585</strain>
    </source>
</reference>
<feature type="chain" id="PRO_5047541884" evidence="1">
    <location>
        <begin position="19"/>
        <end position="224"/>
    </location>
</feature>
<feature type="signal peptide" evidence="1">
    <location>
        <begin position="1"/>
        <end position="18"/>
    </location>
</feature>
<dbReference type="Gene3D" id="3.30.70.2970">
    <property type="entry name" value="Protein of unknown function (DUF541), domain 2"/>
    <property type="match status" value="1"/>
</dbReference>
<evidence type="ECO:0000313" key="2">
    <source>
        <dbReference type="EMBL" id="MFD2518509.1"/>
    </source>
</evidence>
<dbReference type="InterPro" id="IPR052022">
    <property type="entry name" value="26kDa_periplasmic_antigen"/>
</dbReference>
<sequence>MKKYIAFVLFLFAAVAFAQDQNRSVVNVNGTGTVTVVPDKVVIRARVEHTAKSAAAAKAQNDKVVDEVITFLKAQGIPSKNFQTEYINLNKDYNYNTKEVSYSANQAISILLEDLDQYETLMSGLLNSGLNRIDGIQFQSSKKKELESEARKKAVLNARKKAEEFATALGQKIGKAHSISEQEGGMFPPMYRTMEMASDSAEKQTIAPGEMEITVKVNVQFLLL</sequence>
<name>A0ABW5J080_9FLAO</name>
<keyword evidence="3" id="KW-1185">Reference proteome</keyword>
<dbReference type="RefSeq" id="WP_380752765.1">
    <property type="nucleotide sequence ID" value="NZ_JBHULT010000010.1"/>
</dbReference>
<accession>A0ABW5J080</accession>
<dbReference type="EMBL" id="JBHULT010000010">
    <property type="protein sequence ID" value="MFD2518509.1"/>
    <property type="molecule type" value="Genomic_DNA"/>
</dbReference>
<proteinExistence type="predicted"/>
<evidence type="ECO:0000256" key="1">
    <source>
        <dbReference type="SAM" id="SignalP"/>
    </source>
</evidence>
<organism evidence="2 3">
    <name type="scientific">Salinimicrobium flavum</name>
    <dbReference type="NCBI Taxonomy" id="1737065"/>
    <lineage>
        <taxon>Bacteria</taxon>
        <taxon>Pseudomonadati</taxon>
        <taxon>Bacteroidota</taxon>
        <taxon>Flavobacteriia</taxon>
        <taxon>Flavobacteriales</taxon>
        <taxon>Flavobacteriaceae</taxon>
        <taxon>Salinimicrobium</taxon>
    </lineage>
</organism>
<evidence type="ECO:0000313" key="3">
    <source>
        <dbReference type="Proteomes" id="UP001597468"/>
    </source>
</evidence>
<dbReference type="PANTHER" id="PTHR34387:SF1">
    <property type="entry name" value="PERIPLASMIC IMMUNOGENIC PROTEIN"/>
    <property type="match status" value="1"/>
</dbReference>
<keyword evidence="1" id="KW-0732">Signal</keyword>
<comment type="caution">
    <text evidence="2">The sequence shown here is derived from an EMBL/GenBank/DDBJ whole genome shotgun (WGS) entry which is preliminary data.</text>
</comment>
<dbReference type="Gene3D" id="3.30.110.170">
    <property type="entry name" value="Protein of unknown function (DUF541), domain 1"/>
    <property type="match status" value="1"/>
</dbReference>
<protein>
    <submittedName>
        <fullName evidence="2">SIMPL domain-containing protein</fullName>
    </submittedName>
</protein>
<dbReference type="Pfam" id="PF04402">
    <property type="entry name" value="SIMPL"/>
    <property type="match status" value="1"/>
</dbReference>
<dbReference type="InterPro" id="IPR007497">
    <property type="entry name" value="SIMPL/DUF541"/>
</dbReference>